<organism evidence="5 6">
    <name type="scientific">Glycine soja</name>
    <name type="common">Wild soybean</name>
    <dbReference type="NCBI Taxonomy" id="3848"/>
    <lineage>
        <taxon>Eukaryota</taxon>
        <taxon>Viridiplantae</taxon>
        <taxon>Streptophyta</taxon>
        <taxon>Embryophyta</taxon>
        <taxon>Tracheophyta</taxon>
        <taxon>Spermatophyta</taxon>
        <taxon>Magnoliopsida</taxon>
        <taxon>eudicotyledons</taxon>
        <taxon>Gunneridae</taxon>
        <taxon>Pentapetalae</taxon>
        <taxon>rosids</taxon>
        <taxon>fabids</taxon>
        <taxon>Fabales</taxon>
        <taxon>Fabaceae</taxon>
        <taxon>Papilionoideae</taxon>
        <taxon>50 kb inversion clade</taxon>
        <taxon>NPAAA clade</taxon>
        <taxon>indigoferoid/millettioid clade</taxon>
        <taxon>Phaseoleae</taxon>
        <taxon>Glycine</taxon>
        <taxon>Glycine subgen. Soja</taxon>
    </lineage>
</organism>
<proteinExistence type="inferred from homology"/>
<evidence type="ECO:0000256" key="1">
    <source>
        <dbReference type="ARBA" id="ARBA00010617"/>
    </source>
</evidence>
<comment type="cofactor">
    <cofactor evidence="4">
        <name>heme</name>
        <dbReference type="ChEBI" id="CHEBI:30413"/>
    </cofactor>
</comment>
<comment type="caution">
    <text evidence="5">The sequence shown here is derived from an EMBL/GenBank/DDBJ whole genome shotgun (WGS) entry which is preliminary data.</text>
</comment>
<sequence length="251" mass="27776">MGSSKRGVGRCVIGRRYGGSELREPMSQMEELYGVSVIGDYLPWFDWLGRVNGVYGRAERVAKRLDEFYDEVVEEHVSKRGLDGHGDVDSEDQNDFMGILLSIQESITTDFQIDRTFVKTLVMLVATRVTKVMGYDIAAGTQALVNAWAISTDPSYWDQPLGFQPERFSKSSMNIKGHDFQLIPFGAGRRGCSGIGFVMALNELVLANIVHQFDWSVPSGVVGDQTLDMSQTTGLTVHKKLSLVTLASPNV</sequence>
<dbReference type="Gene3D" id="1.10.630.10">
    <property type="entry name" value="Cytochrome P450"/>
    <property type="match status" value="2"/>
</dbReference>
<accession>A0A445J0X9</accession>
<dbReference type="PRINTS" id="PR00463">
    <property type="entry name" value="EP450I"/>
</dbReference>
<keyword evidence="4" id="KW-0349">Heme</keyword>
<name>A0A445J0X9_GLYSO</name>
<evidence type="ECO:0000256" key="4">
    <source>
        <dbReference type="PIRSR" id="PIRSR602401-1"/>
    </source>
</evidence>
<dbReference type="Proteomes" id="UP000289340">
    <property type="component" value="Chromosome 9"/>
</dbReference>
<comment type="similarity">
    <text evidence="1">Belongs to the cytochrome P450 family.</text>
</comment>
<evidence type="ECO:0000313" key="5">
    <source>
        <dbReference type="EMBL" id="RZB92030.1"/>
    </source>
</evidence>
<dbReference type="GO" id="GO:0016705">
    <property type="term" value="F:oxidoreductase activity, acting on paired donors, with incorporation or reduction of molecular oxygen"/>
    <property type="evidence" value="ECO:0007669"/>
    <property type="project" value="InterPro"/>
</dbReference>
<dbReference type="PANTHER" id="PTHR47955:SF15">
    <property type="entry name" value="CYTOCHROME P450 71A2-LIKE"/>
    <property type="match status" value="1"/>
</dbReference>
<dbReference type="PANTHER" id="PTHR47955">
    <property type="entry name" value="CYTOCHROME P450 FAMILY 71 PROTEIN"/>
    <property type="match status" value="1"/>
</dbReference>
<evidence type="ECO:0000313" key="6">
    <source>
        <dbReference type="Proteomes" id="UP000289340"/>
    </source>
</evidence>
<dbReference type="SUPFAM" id="SSF48264">
    <property type="entry name" value="Cytochrome P450"/>
    <property type="match status" value="1"/>
</dbReference>
<gene>
    <name evidence="5" type="ORF">D0Y65_024165</name>
</gene>
<dbReference type="InterPro" id="IPR036396">
    <property type="entry name" value="Cyt_P450_sf"/>
</dbReference>
<feature type="binding site" description="axial binding residue" evidence="4">
    <location>
        <position position="192"/>
    </location>
    <ligand>
        <name>heme</name>
        <dbReference type="ChEBI" id="CHEBI:30413"/>
    </ligand>
    <ligandPart>
        <name>Fe</name>
        <dbReference type="ChEBI" id="CHEBI:18248"/>
    </ligandPart>
</feature>
<dbReference type="InterPro" id="IPR002401">
    <property type="entry name" value="Cyt_P450_E_grp-I"/>
</dbReference>
<dbReference type="GO" id="GO:0005506">
    <property type="term" value="F:iron ion binding"/>
    <property type="evidence" value="ECO:0007669"/>
    <property type="project" value="InterPro"/>
</dbReference>
<keyword evidence="6" id="KW-1185">Reference proteome</keyword>
<dbReference type="GO" id="GO:0004497">
    <property type="term" value="F:monooxygenase activity"/>
    <property type="evidence" value="ECO:0007669"/>
    <property type="project" value="InterPro"/>
</dbReference>
<dbReference type="GO" id="GO:0020037">
    <property type="term" value="F:heme binding"/>
    <property type="evidence" value="ECO:0007669"/>
    <property type="project" value="InterPro"/>
</dbReference>
<protein>
    <submittedName>
        <fullName evidence="5">Psoralen synthase</fullName>
    </submittedName>
</protein>
<keyword evidence="3 4" id="KW-0408">Iron</keyword>
<dbReference type="Pfam" id="PF00067">
    <property type="entry name" value="p450"/>
    <property type="match status" value="1"/>
</dbReference>
<keyword evidence="2 4" id="KW-0479">Metal-binding</keyword>
<evidence type="ECO:0000256" key="2">
    <source>
        <dbReference type="ARBA" id="ARBA00022723"/>
    </source>
</evidence>
<dbReference type="EMBL" id="QZWG01000009">
    <property type="protein sequence ID" value="RZB92030.1"/>
    <property type="molecule type" value="Genomic_DNA"/>
</dbReference>
<reference evidence="5 6" key="1">
    <citation type="submission" date="2018-09" db="EMBL/GenBank/DDBJ databases">
        <title>A high-quality reference genome of wild soybean provides a powerful tool to mine soybean genomes.</title>
        <authorList>
            <person name="Xie M."/>
            <person name="Chung C.Y.L."/>
            <person name="Li M.-W."/>
            <person name="Wong F.-L."/>
            <person name="Chan T.-F."/>
            <person name="Lam H.-M."/>
        </authorList>
    </citation>
    <scope>NUCLEOTIDE SEQUENCE [LARGE SCALE GENOMIC DNA]</scope>
    <source>
        <strain evidence="6">cv. W05</strain>
        <tissue evidence="5">Hypocotyl of etiolated seedlings</tissue>
    </source>
</reference>
<dbReference type="InterPro" id="IPR001128">
    <property type="entry name" value="Cyt_P450"/>
</dbReference>
<evidence type="ECO:0000256" key="3">
    <source>
        <dbReference type="ARBA" id="ARBA00023004"/>
    </source>
</evidence>
<dbReference type="AlphaFoldDB" id="A0A445J0X9"/>